<evidence type="ECO:0000256" key="6">
    <source>
        <dbReference type="RuleBase" id="RU361200"/>
    </source>
</evidence>
<feature type="binding site" evidence="5">
    <location>
        <position position="149"/>
    </location>
    <ligand>
        <name>ATP</name>
        <dbReference type="ChEBI" id="CHEBI:30616"/>
    </ligand>
</feature>
<proteinExistence type="inferred from homology"/>
<dbReference type="FunFam" id="3.30.1490.20:FF:000015">
    <property type="entry name" value="N5-carboxyaminoimidazole ribonucleotide synthase"/>
    <property type="match status" value="1"/>
</dbReference>
<comment type="caution">
    <text evidence="8">The sequence shown here is derived from an EMBL/GenBank/DDBJ whole genome shotgun (WGS) entry which is preliminary data.</text>
</comment>
<organism evidence="8 9">
    <name type="scientific">Phaeovibrio sulfidiphilus</name>
    <dbReference type="NCBI Taxonomy" id="1220600"/>
    <lineage>
        <taxon>Bacteria</taxon>
        <taxon>Pseudomonadati</taxon>
        <taxon>Pseudomonadota</taxon>
        <taxon>Alphaproteobacteria</taxon>
        <taxon>Rhodospirillales</taxon>
        <taxon>Rhodospirillaceae</taxon>
        <taxon>Phaeovibrio</taxon>
    </lineage>
</organism>
<dbReference type="InterPro" id="IPR011761">
    <property type="entry name" value="ATP-grasp"/>
</dbReference>
<gene>
    <name evidence="5 6" type="primary">purK</name>
    <name evidence="8" type="ORF">IHV25_02145</name>
</gene>
<dbReference type="PANTHER" id="PTHR11609:SF5">
    <property type="entry name" value="PHOSPHORIBOSYLAMINOIMIDAZOLE CARBOXYLASE"/>
    <property type="match status" value="1"/>
</dbReference>
<comment type="function">
    <text evidence="6">Catalyzes the ATP-dependent conversion of 5-aminoimidazole ribonucleotide (AIR) and HCO(3)- to N5-carboxyaminoimidazole ribonucleotide (N5-CAIR).</text>
</comment>
<comment type="subunit">
    <text evidence="5 6">Homodimer.</text>
</comment>
<dbReference type="GO" id="GO:0006189">
    <property type="term" value="P:'de novo' IMP biosynthetic process"/>
    <property type="evidence" value="ECO:0007669"/>
    <property type="project" value="UniProtKB-UniRule"/>
</dbReference>
<dbReference type="GO" id="GO:0004638">
    <property type="term" value="F:phosphoribosylaminoimidazole carboxylase activity"/>
    <property type="evidence" value="ECO:0007669"/>
    <property type="project" value="InterPro"/>
</dbReference>
<feature type="binding site" evidence="5">
    <location>
        <position position="109"/>
    </location>
    <ligand>
        <name>ATP</name>
        <dbReference type="ChEBI" id="CHEBI:30616"/>
    </ligand>
</feature>
<name>A0A8J6YLA0_9PROT</name>
<feature type="binding site" evidence="5">
    <location>
        <position position="192"/>
    </location>
    <ligand>
        <name>ATP</name>
        <dbReference type="ChEBI" id="CHEBI:30616"/>
    </ligand>
</feature>
<feature type="binding site" evidence="5">
    <location>
        <position position="215"/>
    </location>
    <ligand>
        <name>ATP</name>
        <dbReference type="ChEBI" id="CHEBI:30616"/>
    </ligand>
</feature>
<evidence type="ECO:0000256" key="5">
    <source>
        <dbReference type="HAMAP-Rule" id="MF_01928"/>
    </source>
</evidence>
<dbReference type="AlphaFoldDB" id="A0A8J6YLA0"/>
<evidence type="ECO:0000256" key="2">
    <source>
        <dbReference type="ARBA" id="ARBA00022741"/>
    </source>
</evidence>
<dbReference type="Pfam" id="PF22660">
    <property type="entry name" value="RS_preATP-grasp-like"/>
    <property type="match status" value="1"/>
</dbReference>
<evidence type="ECO:0000256" key="4">
    <source>
        <dbReference type="ARBA" id="ARBA00022840"/>
    </source>
</evidence>
<keyword evidence="9" id="KW-1185">Reference proteome</keyword>
<dbReference type="Pfam" id="PF17769">
    <property type="entry name" value="PurK_C"/>
    <property type="match status" value="1"/>
</dbReference>
<feature type="binding site" evidence="5">
    <location>
        <begin position="154"/>
        <end position="160"/>
    </location>
    <ligand>
        <name>ATP</name>
        <dbReference type="ChEBI" id="CHEBI:30616"/>
    </ligand>
</feature>
<evidence type="ECO:0000313" key="8">
    <source>
        <dbReference type="EMBL" id="MBE1236455.1"/>
    </source>
</evidence>
<dbReference type="InterPro" id="IPR054350">
    <property type="entry name" value="PurT/PurK_preATP-grasp"/>
</dbReference>
<dbReference type="InterPro" id="IPR016185">
    <property type="entry name" value="PreATP-grasp_dom_sf"/>
</dbReference>
<dbReference type="EMBL" id="JACZHT010000001">
    <property type="protein sequence ID" value="MBE1236455.1"/>
    <property type="molecule type" value="Genomic_DNA"/>
</dbReference>
<evidence type="ECO:0000259" key="7">
    <source>
        <dbReference type="PROSITE" id="PS50975"/>
    </source>
</evidence>
<dbReference type="PROSITE" id="PS50975">
    <property type="entry name" value="ATP_GRASP"/>
    <property type="match status" value="1"/>
</dbReference>
<keyword evidence="3 5" id="KW-0658">Purine biosynthesis</keyword>
<dbReference type="RefSeq" id="WP_192533315.1">
    <property type="nucleotide sequence ID" value="NZ_JACZHT010000001.1"/>
</dbReference>
<evidence type="ECO:0000256" key="3">
    <source>
        <dbReference type="ARBA" id="ARBA00022755"/>
    </source>
</evidence>
<dbReference type="GO" id="GO:0005524">
    <property type="term" value="F:ATP binding"/>
    <property type="evidence" value="ECO:0007669"/>
    <property type="project" value="UniProtKB-UniRule"/>
</dbReference>
<dbReference type="EC" id="6.3.4.18" evidence="5 6"/>
<dbReference type="SUPFAM" id="SSF56059">
    <property type="entry name" value="Glutathione synthetase ATP-binding domain-like"/>
    <property type="match status" value="1"/>
</dbReference>
<keyword evidence="1 5" id="KW-0436">Ligase</keyword>
<dbReference type="Gene3D" id="3.30.470.20">
    <property type="entry name" value="ATP-grasp fold, B domain"/>
    <property type="match status" value="1"/>
</dbReference>
<evidence type="ECO:0000313" key="9">
    <source>
        <dbReference type="Proteomes" id="UP000631034"/>
    </source>
</evidence>
<comment type="similarity">
    <text evidence="5 6">Belongs to the PurK/PurT family.</text>
</comment>
<dbReference type="SUPFAM" id="SSF52440">
    <property type="entry name" value="PreATP-grasp domain"/>
    <property type="match status" value="1"/>
</dbReference>
<comment type="function">
    <text evidence="5">Catalyzes the ATP-dependent conversion of 5-aminoimidazole ribonucleotide (AIR) and HCO(3)(-) to N5-carboxyaminoimidazole ribonucleotide (N5-CAIR).</text>
</comment>
<reference evidence="8" key="1">
    <citation type="submission" date="2020-10" db="EMBL/GenBank/DDBJ databases">
        <title>Genome sequence of the unusual species of purple photosynthetic bacteria, Phaeovibrio sulfidiphilus DSM 23193, type strain.</title>
        <authorList>
            <person name="Kyndt J.A."/>
            <person name="Meyer T.E."/>
        </authorList>
    </citation>
    <scope>NUCLEOTIDE SEQUENCE</scope>
    <source>
        <strain evidence="8">DSM 23193</strain>
    </source>
</reference>
<evidence type="ECO:0000256" key="1">
    <source>
        <dbReference type="ARBA" id="ARBA00022598"/>
    </source>
</evidence>
<dbReference type="NCBIfam" id="TIGR01161">
    <property type="entry name" value="purK"/>
    <property type="match status" value="1"/>
</dbReference>
<comment type="catalytic activity">
    <reaction evidence="5 6">
        <text>5-amino-1-(5-phospho-beta-D-ribosyl)imidazole + hydrogencarbonate + ATP = 5-carboxyamino-1-(5-phospho-D-ribosyl)imidazole + ADP + phosphate + 2 H(+)</text>
        <dbReference type="Rhea" id="RHEA:19317"/>
        <dbReference type="ChEBI" id="CHEBI:15378"/>
        <dbReference type="ChEBI" id="CHEBI:17544"/>
        <dbReference type="ChEBI" id="CHEBI:30616"/>
        <dbReference type="ChEBI" id="CHEBI:43474"/>
        <dbReference type="ChEBI" id="CHEBI:58730"/>
        <dbReference type="ChEBI" id="CHEBI:137981"/>
        <dbReference type="ChEBI" id="CHEBI:456216"/>
        <dbReference type="EC" id="6.3.4.18"/>
    </reaction>
</comment>
<dbReference type="Gene3D" id="3.40.50.20">
    <property type="match status" value="1"/>
</dbReference>
<dbReference type="SUPFAM" id="SSF51246">
    <property type="entry name" value="Rudiment single hybrid motif"/>
    <property type="match status" value="1"/>
</dbReference>
<sequence length="364" mass="39617">MTNADLCGGQTVLGIIGGGQLGRMTALAAARLGVRTHIFTPETDSPASQVAEKTIVAAYDDTAALKDFASGVDVITLEFENIPAPTMEFLSGLRTVRPNARALELSQDRRHEKDYFRSLGVATPRWLPILNAGELVQAMEFLNGPAILKTARFGYDGKGQARVRPDSDLEAAWNSLGGVPCVLEEFVPFESEISVVVARKANGETAAFNPAMNVHRDGILRTSTFPAPEMDVALIEQAQDITRTIAGAMDLVGLLAVEFFKTADGRLLANEMAPRPHNSAHWTMDACHTDQFEQFVRAVLDLPLGDPSAYRHMRMTNLIGDDINAVPGYLANPQARIHLYGKTECRPGRKMGHVNEPLPRTLAE</sequence>
<dbReference type="InterPro" id="IPR011054">
    <property type="entry name" value="Rudment_hybrid_motif"/>
</dbReference>
<dbReference type="NCBIfam" id="NF004676">
    <property type="entry name" value="PRK06019.1-2"/>
    <property type="match status" value="1"/>
</dbReference>
<dbReference type="GO" id="GO:0034028">
    <property type="term" value="F:5-(carboxyamino)imidazole ribonucleotide synthase activity"/>
    <property type="evidence" value="ECO:0007669"/>
    <property type="project" value="UniProtKB-UniRule"/>
</dbReference>
<comment type="pathway">
    <text evidence="5 6">Purine metabolism; IMP biosynthesis via de novo pathway; 5-amino-1-(5-phospho-D-ribosyl)imidazole-4-carboxylate from 5-amino-1-(5-phospho-D-ribosyl)imidazole (N5-CAIR route): step 1/2.</text>
</comment>
<dbReference type="HAMAP" id="MF_01928">
    <property type="entry name" value="PurK"/>
    <property type="match status" value="1"/>
</dbReference>
<dbReference type="InterPro" id="IPR013815">
    <property type="entry name" value="ATP_grasp_subdomain_1"/>
</dbReference>
<dbReference type="GO" id="GO:0005829">
    <property type="term" value="C:cytosol"/>
    <property type="evidence" value="ECO:0007669"/>
    <property type="project" value="TreeGrafter"/>
</dbReference>
<dbReference type="Pfam" id="PF02222">
    <property type="entry name" value="ATP-grasp"/>
    <property type="match status" value="1"/>
</dbReference>
<dbReference type="InterPro" id="IPR005875">
    <property type="entry name" value="PurK"/>
</dbReference>
<dbReference type="InterPro" id="IPR040686">
    <property type="entry name" value="PurK_C"/>
</dbReference>
<dbReference type="InterPro" id="IPR003135">
    <property type="entry name" value="ATP-grasp_carboxylate-amine"/>
</dbReference>
<protein>
    <recommendedName>
        <fullName evidence="5 6">N5-carboxyaminoimidazole ribonucleotide synthase</fullName>
        <shortName evidence="5 6">N5-CAIR synthase</shortName>
        <ecNumber evidence="5 6">6.3.4.18</ecNumber>
    </recommendedName>
    <alternativeName>
        <fullName evidence="5 6">5-(carboxyamino)imidazole ribonucleotide synthetase</fullName>
    </alternativeName>
</protein>
<feature type="domain" description="ATP-grasp" evidence="7">
    <location>
        <begin position="113"/>
        <end position="300"/>
    </location>
</feature>
<feature type="binding site" evidence="5">
    <location>
        <begin position="270"/>
        <end position="271"/>
    </location>
    <ligand>
        <name>ATP</name>
        <dbReference type="ChEBI" id="CHEBI:30616"/>
    </ligand>
</feature>
<feature type="binding site" evidence="5">
    <location>
        <begin position="184"/>
        <end position="187"/>
    </location>
    <ligand>
        <name>ATP</name>
        <dbReference type="ChEBI" id="CHEBI:30616"/>
    </ligand>
</feature>
<dbReference type="UniPathway" id="UPA00074">
    <property type="reaction ID" value="UER00942"/>
</dbReference>
<dbReference type="GO" id="GO:0046872">
    <property type="term" value="F:metal ion binding"/>
    <property type="evidence" value="ECO:0007669"/>
    <property type="project" value="InterPro"/>
</dbReference>
<keyword evidence="4 5" id="KW-0067">ATP-binding</keyword>
<dbReference type="FunFam" id="3.40.50.20:FF:000016">
    <property type="entry name" value="N5-carboxyaminoimidazole ribonucleotide synthase"/>
    <property type="match status" value="1"/>
</dbReference>
<dbReference type="PANTHER" id="PTHR11609">
    <property type="entry name" value="PURINE BIOSYNTHESIS PROTEIN 6/7, PUR6/7"/>
    <property type="match status" value="1"/>
</dbReference>
<dbReference type="NCBIfam" id="NF004679">
    <property type="entry name" value="PRK06019.1-5"/>
    <property type="match status" value="1"/>
</dbReference>
<keyword evidence="2 5" id="KW-0547">Nucleotide-binding</keyword>
<accession>A0A8J6YLA0</accession>
<dbReference type="Proteomes" id="UP000631034">
    <property type="component" value="Unassembled WGS sequence"/>
</dbReference>
<dbReference type="Gene3D" id="3.30.1490.20">
    <property type="entry name" value="ATP-grasp fold, A domain"/>
    <property type="match status" value="1"/>
</dbReference>